<feature type="domain" description="Outer membrane protein beta-barrel" evidence="7">
    <location>
        <begin position="13"/>
        <end position="268"/>
    </location>
</feature>
<dbReference type="Proteomes" id="UP000886476">
    <property type="component" value="Unassembled WGS sequence"/>
</dbReference>
<gene>
    <name evidence="8" type="ORF">HL667_10485</name>
</gene>
<dbReference type="InterPro" id="IPR011250">
    <property type="entry name" value="OMP/PagP_B-barrel"/>
</dbReference>
<comment type="caution">
    <text evidence="8">The sequence shown here is derived from an EMBL/GenBank/DDBJ whole genome shotgun (WGS) entry which is preliminary data.</text>
</comment>
<dbReference type="PANTHER" id="PTHR34001:SF3">
    <property type="entry name" value="BLL7405 PROTEIN"/>
    <property type="match status" value="1"/>
</dbReference>
<dbReference type="RefSeq" id="WP_172110457.1">
    <property type="nucleotide sequence ID" value="NZ_JABFDN010000002.1"/>
</dbReference>
<dbReference type="InterPro" id="IPR051692">
    <property type="entry name" value="OMP-like"/>
</dbReference>
<name>A0ABX2CDK3_9BRAD</name>
<evidence type="ECO:0000256" key="2">
    <source>
        <dbReference type="ARBA" id="ARBA00022729"/>
    </source>
</evidence>
<evidence type="ECO:0000256" key="1">
    <source>
        <dbReference type="ARBA" id="ARBA00004442"/>
    </source>
</evidence>
<comment type="similarity">
    <text evidence="5">Belongs to the Omp25/RopB family.</text>
</comment>
<sequence length="268" mass="27891">MIKGIGSALASVLLAGSALAADLPVKAPAPVSAPTWTGLYAGVSVGARWADYDWRTSDVSPNFGLGVFVPTAGTSGAMDSAAARIGGYLGVNWQFAPSWIAGIEGDFGWADNKKSASPLPGTTGLFFGGPLVGLPAGSVKDSWDGSVRARLGYLVTPSTMIYGSGGVAWQRLELNASCAVVPGNSFCFGNPHNETFASTRVGWTAGGGIEHMIGGHWLLRADYRYADFGTWTQPFFVAGGVGVGFDDRFTAHVTTRTHTATVGLAYKF</sequence>
<proteinExistence type="inferred from homology"/>
<evidence type="ECO:0000313" key="9">
    <source>
        <dbReference type="Proteomes" id="UP000886476"/>
    </source>
</evidence>
<keyword evidence="3" id="KW-0472">Membrane</keyword>
<dbReference type="SUPFAM" id="SSF56925">
    <property type="entry name" value="OMPA-like"/>
    <property type="match status" value="1"/>
</dbReference>
<reference evidence="8" key="1">
    <citation type="submission" date="2020-05" db="EMBL/GenBank/DDBJ databases">
        <title>Nod-independent and nitrogen-fixing Bradyrhizobium aeschynomene sp. nov. isolated from nodules of Aeschynomene indica.</title>
        <authorList>
            <person name="Zhang Z."/>
        </authorList>
    </citation>
    <scope>NUCLEOTIDE SEQUENCE</scope>
    <source>
        <strain evidence="8">83012</strain>
    </source>
</reference>
<dbReference type="InterPro" id="IPR027385">
    <property type="entry name" value="Beta-barrel_OMP"/>
</dbReference>
<dbReference type="EMBL" id="JABFDN010000002">
    <property type="protein sequence ID" value="NPU65422.1"/>
    <property type="molecule type" value="Genomic_DNA"/>
</dbReference>
<dbReference type="Pfam" id="PF13505">
    <property type="entry name" value="OMP_b-brl"/>
    <property type="match status" value="1"/>
</dbReference>
<dbReference type="Gene3D" id="2.40.160.20">
    <property type="match status" value="1"/>
</dbReference>
<evidence type="ECO:0000313" key="8">
    <source>
        <dbReference type="EMBL" id="NPU65422.1"/>
    </source>
</evidence>
<accession>A0ABX2CDK3</accession>
<keyword evidence="9" id="KW-1185">Reference proteome</keyword>
<evidence type="ECO:0000256" key="6">
    <source>
        <dbReference type="SAM" id="SignalP"/>
    </source>
</evidence>
<feature type="chain" id="PRO_5046994023" evidence="6">
    <location>
        <begin position="21"/>
        <end position="268"/>
    </location>
</feature>
<dbReference type="PANTHER" id="PTHR34001">
    <property type="entry name" value="BLL7405 PROTEIN"/>
    <property type="match status" value="1"/>
</dbReference>
<keyword evidence="2 6" id="KW-0732">Signal</keyword>
<protein>
    <submittedName>
        <fullName evidence="8">Porin family protein</fullName>
    </submittedName>
</protein>
<comment type="subcellular location">
    <subcellularLocation>
        <location evidence="1">Cell outer membrane</location>
    </subcellularLocation>
</comment>
<evidence type="ECO:0000256" key="5">
    <source>
        <dbReference type="ARBA" id="ARBA00038306"/>
    </source>
</evidence>
<organism evidence="8 9">
    <name type="scientific">Bradyrhizobium aeschynomenes</name>
    <dbReference type="NCBI Taxonomy" id="2734909"/>
    <lineage>
        <taxon>Bacteria</taxon>
        <taxon>Pseudomonadati</taxon>
        <taxon>Pseudomonadota</taxon>
        <taxon>Alphaproteobacteria</taxon>
        <taxon>Hyphomicrobiales</taxon>
        <taxon>Nitrobacteraceae</taxon>
        <taxon>Bradyrhizobium</taxon>
    </lineage>
</organism>
<feature type="signal peptide" evidence="6">
    <location>
        <begin position="1"/>
        <end position="20"/>
    </location>
</feature>
<evidence type="ECO:0000256" key="4">
    <source>
        <dbReference type="ARBA" id="ARBA00023237"/>
    </source>
</evidence>
<evidence type="ECO:0000259" key="7">
    <source>
        <dbReference type="Pfam" id="PF13505"/>
    </source>
</evidence>
<keyword evidence="4" id="KW-0998">Cell outer membrane</keyword>
<evidence type="ECO:0000256" key="3">
    <source>
        <dbReference type="ARBA" id="ARBA00023136"/>
    </source>
</evidence>